<dbReference type="Gene3D" id="1.25.40.10">
    <property type="entry name" value="Tetratricopeptide repeat domain"/>
    <property type="match status" value="3"/>
</dbReference>
<keyword evidence="4" id="KW-0809">Transit peptide</keyword>
<dbReference type="PANTHER" id="PTHR45717:SF38">
    <property type="entry name" value="PENTACOTRIPEPTIDE-REPEAT REGION OF PRORP DOMAIN-CONTAINING PROTEIN"/>
    <property type="match status" value="1"/>
</dbReference>
<evidence type="ECO:0000256" key="1">
    <source>
        <dbReference type="ARBA" id="ARBA00004173"/>
    </source>
</evidence>
<evidence type="ECO:0000256" key="2">
    <source>
        <dbReference type="ARBA" id="ARBA00007626"/>
    </source>
</evidence>
<protein>
    <recommendedName>
        <fullName evidence="8">Pentacotripeptide-repeat region of PRORP domain-containing protein</fullName>
    </recommendedName>
</protein>
<evidence type="ECO:0000313" key="6">
    <source>
        <dbReference type="EMBL" id="OAY53346.1"/>
    </source>
</evidence>
<comment type="caution">
    <text evidence="6">The sequence shown here is derived from an EMBL/GenBank/DDBJ whole genome shotgun (WGS) entry which is preliminary data.</text>
</comment>
<accession>A0A2C9W2X1</accession>
<dbReference type="OrthoDB" id="739241at2759"/>
<dbReference type="Gramene" id="Manes.04G156100.1.v8.1">
    <property type="protein sequence ID" value="Manes.04G156100.1.v8.1.CDS"/>
    <property type="gene ID" value="Manes.04G156100.v8.1"/>
</dbReference>
<dbReference type="PANTHER" id="PTHR45717">
    <property type="entry name" value="OS12G0527900 PROTEIN"/>
    <property type="match status" value="1"/>
</dbReference>
<dbReference type="InterPro" id="IPR011990">
    <property type="entry name" value="TPR-like_helical_dom_sf"/>
</dbReference>
<evidence type="ECO:0000313" key="7">
    <source>
        <dbReference type="Proteomes" id="UP000091857"/>
    </source>
</evidence>
<comment type="subcellular location">
    <subcellularLocation>
        <location evidence="1">Mitochondrion</location>
    </subcellularLocation>
</comment>
<name>A0A2C9W2X1_MANES</name>
<dbReference type="EMBL" id="CM004390">
    <property type="protein sequence ID" value="OAY53346.1"/>
    <property type="molecule type" value="Genomic_DNA"/>
</dbReference>
<dbReference type="FunFam" id="1.25.40.10:FF:000394">
    <property type="entry name" value="Pentatricopeptide repeat-containing protein, mitochondrial"/>
    <property type="match status" value="1"/>
</dbReference>
<dbReference type="GO" id="GO:0003729">
    <property type="term" value="F:mRNA binding"/>
    <property type="evidence" value="ECO:0007669"/>
    <property type="project" value="UniProtKB-ARBA"/>
</dbReference>
<keyword evidence="7" id="KW-1185">Reference proteome</keyword>
<comment type="similarity">
    <text evidence="2">Belongs to the PPR family. P subfamily.</text>
</comment>
<dbReference type="STRING" id="3983.A0A2C9W2X1"/>
<dbReference type="Pfam" id="PF13812">
    <property type="entry name" value="PPR_3"/>
    <property type="match status" value="1"/>
</dbReference>
<dbReference type="AlphaFoldDB" id="A0A2C9W2X1"/>
<dbReference type="InterPro" id="IPR002885">
    <property type="entry name" value="PPR_rpt"/>
</dbReference>
<keyword evidence="5" id="KW-0496">Mitochondrion</keyword>
<keyword evidence="3" id="KW-0677">Repeat</keyword>
<dbReference type="GO" id="GO:0005739">
    <property type="term" value="C:mitochondrion"/>
    <property type="evidence" value="ECO:0000318"/>
    <property type="project" value="GO_Central"/>
</dbReference>
<dbReference type="NCBIfam" id="TIGR00756">
    <property type="entry name" value="PPR"/>
    <property type="match status" value="1"/>
</dbReference>
<evidence type="ECO:0008006" key="8">
    <source>
        <dbReference type="Google" id="ProtNLM"/>
    </source>
</evidence>
<gene>
    <name evidence="6" type="ORF">MANES_04G156100v8</name>
</gene>
<organism evidence="6 7">
    <name type="scientific">Manihot esculenta</name>
    <name type="common">Cassava</name>
    <name type="synonym">Jatropha manihot</name>
    <dbReference type="NCBI Taxonomy" id="3983"/>
    <lineage>
        <taxon>Eukaryota</taxon>
        <taxon>Viridiplantae</taxon>
        <taxon>Streptophyta</taxon>
        <taxon>Embryophyta</taxon>
        <taxon>Tracheophyta</taxon>
        <taxon>Spermatophyta</taxon>
        <taxon>Magnoliopsida</taxon>
        <taxon>eudicotyledons</taxon>
        <taxon>Gunneridae</taxon>
        <taxon>Pentapetalae</taxon>
        <taxon>rosids</taxon>
        <taxon>fabids</taxon>
        <taxon>Malpighiales</taxon>
        <taxon>Euphorbiaceae</taxon>
        <taxon>Crotonoideae</taxon>
        <taxon>Manihoteae</taxon>
        <taxon>Manihot</taxon>
    </lineage>
</organism>
<dbReference type="Pfam" id="PF01535">
    <property type="entry name" value="PPR"/>
    <property type="match status" value="3"/>
</dbReference>
<reference evidence="7" key="1">
    <citation type="journal article" date="2016" name="Nat. Biotechnol.">
        <title>Sequencing wild and cultivated cassava and related species reveals extensive interspecific hybridization and genetic diversity.</title>
        <authorList>
            <person name="Bredeson J.V."/>
            <person name="Lyons J.B."/>
            <person name="Prochnik S.E."/>
            <person name="Wu G.A."/>
            <person name="Ha C.M."/>
            <person name="Edsinger-Gonzales E."/>
            <person name="Grimwood J."/>
            <person name="Schmutz J."/>
            <person name="Rabbi I.Y."/>
            <person name="Egesi C."/>
            <person name="Nauluvula P."/>
            <person name="Lebot V."/>
            <person name="Ndunguru J."/>
            <person name="Mkamilo G."/>
            <person name="Bart R.S."/>
            <person name="Setter T.L."/>
            <person name="Gleadow R.M."/>
            <person name="Kulakow P."/>
            <person name="Ferguson M.E."/>
            <person name="Rounsley S."/>
            <person name="Rokhsar D.S."/>
        </authorList>
    </citation>
    <scope>NUCLEOTIDE SEQUENCE [LARGE SCALE GENOMIC DNA]</scope>
    <source>
        <strain evidence="7">cv. AM560-2</strain>
    </source>
</reference>
<proteinExistence type="inferred from homology"/>
<evidence type="ECO:0000256" key="5">
    <source>
        <dbReference type="ARBA" id="ARBA00023128"/>
    </source>
</evidence>
<sequence>MWAFRRAAVPLRPHGSWLGLSRVISTKSDIISFSVGSRAGTCTLEYFISGRSSSSKEFYHSLSISIGKRFFLESCGYCSQPDARDVIVNDKMEDGLPELETCAMADKIGASNAEEVDKEELLPELEFVEDAEKGVSSEKESATLELLNSFMGIPNVAVSDVLKKWAEDGNKLSKEQISRILVSLKKRQMYWKALQFHEWLGKSKQIDLTEQYYATCIDLISKAQTLEKAEKFVDNIPLSFKGELAYRTLLRSCVLALNMRKAEAVFNKMRELNLPIDVDVCNQMIILYKRLDKKKIADILLIMEKQDIKSSFLTYKLLIDTKGESNDIMTMERLVEAMKVDGFEPDINTLNVIAKHYISGGFKHKAETVFKEIKERKLERIVEARISLLLLYASLGRTDEVGKIWKDCESDPTMQECVAAIEAWGKLGKVEEAEAVFDLMLQKWERINSRQYASLLKVYTNNKLLAKGKDLVKQLVDTGCWIDPLTWDILVKFYIESENVEKADSILQKAAHTKRMRPRFTSFIAIMEQYAKRGDVHNTELLFKRMKEFGYSGRLKIFEILIQAYINAKKPAYGFRERMKAENIFPNRAFVKQLAQVDAFSREVVYRHERPFNIDTCISVQ</sequence>
<evidence type="ECO:0000256" key="3">
    <source>
        <dbReference type="ARBA" id="ARBA00022737"/>
    </source>
</evidence>
<evidence type="ECO:0000256" key="4">
    <source>
        <dbReference type="ARBA" id="ARBA00022946"/>
    </source>
</evidence>
<dbReference type="Proteomes" id="UP000091857">
    <property type="component" value="Chromosome 4"/>
</dbReference>